<dbReference type="GO" id="GO:0071897">
    <property type="term" value="P:DNA biosynthetic process"/>
    <property type="evidence" value="ECO:0007669"/>
    <property type="project" value="UniProtKB-ARBA"/>
</dbReference>
<organism evidence="1 2">
    <name type="scientific">Ignelater luminosus</name>
    <name type="common">Cucubano</name>
    <name type="synonym">Pyrophorus luminosus</name>
    <dbReference type="NCBI Taxonomy" id="2038154"/>
    <lineage>
        <taxon>Eukaryota</taxon>
        <taxon>Metazoa</taxon>
        <taxon>Ecdysozoa</taxon>
        <taxon>Arthropoda</taxon>
        <taxon>Hexapoda</taxon>
        <taxon>Insecta</taxon>
        <taxon>Pterygota</taxon>
        <taxon>Neoptera</taxon>
        <taxon>Endopterygota</taxon>
        <taxon>Coleoptera</taxon>
        <taxon>Polyphaga</taxon>
        <taxon>Elateriformia</taxon>
        <taxon>Elateroidea</taxon>
        <taxon>Elateridae</taxon>
        <taxon>Agrypninae</taxon>
        <taxon>Pyrophorini</taxon>
        <taxon>Ignelater</taxon>
    </lineage>
</organism>
<gene>
    <name evidence="1" type="ORF">ILUMI_17490</name>
</gene>
<sequence>MLRPGITLSLNQCLEKGLNLIEKLPAILAGFCMNRLGIVADIRGAFLQLSIAPGDRDYLRCLWETTDGRVIIYRHCRDVFGVSPSPFQLAASIEYHLGQVLAECKSGVRDLSVNLVERLKGSFYVDNCDTSLDTQTDCLEFIKLAKSIMWERTFDLRGWEFNTNDKVSPSSVLGLLWDRKTDTLEINVVNLSSIKLETVTKRITLSAAHRIFDPCRMVCDVSLIPKLLLQRTWKQDTTWDQEVDPELSARFVTWMEEIRLLSKVKMSRWLLGCTESKVNWTLHIFSDACLASYSSAAFLKVASRKGVRLQLVSAKSRVAPIKNAF</sequence>
<dbReference type="PANTHER" id="PTHR47331">
    <property type="entry name" value="PHD-TYPE DOMAIN-CONTAINING PROTEIN"/>
    <property type="match status" value="1"/>
</dbReference>
<dbReference type="OrthoDB" id="6777813at2759"/>
<evidence type="ECO:0000313" key="2">
    <source>
        <dbReference type="Proteomes" id="UP000801492"/>
    </source>
</evidence>
<protein>
    <recommendedName>
        <fullName evidence="3">Reverse transcriptase domain-containing protein</fullName>
    </recommendedName>
</protein>
<dbReference type="InterPro" id="IPR043502">
    <property type="entry name" value="DNA/RNA_pol_sf"/>
</dbReference>
<dbReference type="EMBL" id="VTPC01074931">
    <property type="protein sequence ID" value="KAF2888682.1"/>
    <property type="molecule type" value="Genomic_DNA"/>
</dbReference>
<dbReference type="InterPro" id="IPR008042">
    <property type="entry name" value="Retrotrans_Pao"/>
</dbReference>
<evidence type="ECO:0000313" key="1">
    <source>
        <dbReference type="EMBL" id="KAF2888682.1"/>
    </source>
</evidence>
<evidence type="ECO:0008006" key="3">
    <source>
        <dbReference type="Google" id="ProtNLM"/>
    </source>
</evidence>
<dbReference type="Proteomes" id="UP000801492">
    <property type="component" value="Unassembled WGS sequence"/>
</dbReference>
<reference evidence="1" key="1">
    <citation type="submission" date="2019-08" db="EMBL/GenBank/DDBJ databases">
        <title>The genome of the North American firefly Photinus pyralis.</title>
        <authorList>
            <consortium name="Photinus pyralis genome working group"/>
            <person name="Fallon T.R."/>
            <person name="Sander Lower S.E."/>
            <person name="Weng J.-K."/>
        </authorList>
    </citation>
    <scope>NUCLEOTIDE SEQUENCE</scope>
    <source>
        <strain evidence="1">TRF0915ILg1</strain>
        <tissue evidence="1">Whole body</tissue>
    </source>
</reference>
<proteinExistence type="predicted"/>
<dbReference type="SUPFAM" id="SSF56672">
    <property type="entry name" value="DNA/RNA polymerases"/>
    <property type="match status" value="1"/>
</dbReference>
<dbReference type="AlphaFoldDB" id="A0A8K0CQX7"/>
<dbReference type="Pfam" id="PF05380">
    <property type="entry name" value="Peptidase_A17"/>
    <property type="match status" value="1"/>
</dbReference>
<comment type="caution">
    <text evidence="1">The sequence shown here is derived from an EMBL/GenBank/DDBJ whole genome shotgun (WGS) entry which is preliminary data.</text>
</comment>
<name>A0A8K0CQX7_IGNLU</name>
<accession>A0A8K0CQX7</accession>
<keyword evidence="2" id="KW-1185">Reference proteome</keyword>